<evidence type="ECO:0000259" key="2">
    <source>
        <dbReference type="Pfam" id="PF03372"/>
    </source>
</evidence>
<feature type="region of interest" description="Disordered" evidence="1">
    <location>
        <begin position="135"/>
        <end position="155"/>
    </location>
</feature>
<dbReference type="GO" id="GO:0003824">
    <property type="term" value="F:catalytic activity"/>
    <property type="evidence" value="ECO:0007669"/>
    <property type="project" value="InterPro"/>
</dbReference>
<accession>A0A151IN04</accession>
<evidence type="ECO:0000256" key="1">
    <source>
        <dbReference type="SAM" id="MobiDB-lite"/>
    </source>
</evidence>
<gene>
    <name evidence="3" type="ORF">ALC62_02485</name>
</gene>
<sequence length="740" mass="88385">MEKKNMEQERRERRLNIVIRGVDIEGENVREAVAGFSEKIGVNEKEINVKDAYRIRVRENESMIIVKLNSIYDKRMIMGKKSKLRGSRVYVDDDMTKREREKQSAIRVWAKNERDKGMRVKVGYGRGWLDGKEYEEKEKKEEDNQSRKGREGCKGGKGVRGVVWNVAGFKKKDEDFWKFLNDFDVIGLIETWVDEREWRKMKDRMPEGWRWKCQAARREGKMGRAKGGIVTGVRRELEEREIGYDERDGIQEREVVIDGERWRFVIVYNREGRKEGLENLKEVIKEEEEGILMIAGDFNARIGKGEGWGRQSAEGEGIKEEAKESKDRVINKQGRDLMEVIEERGWIILNGDKEGDEEGEWTYEKGEGRSVIDLGIVNWEAWERVERFEVGCRGESDHQPIMIELGSYYERGEEKREEEQRIQDWSGEGTREYRKAIEEVEVKERWEELEREIKKAVEFKKRRKRKGIGWSPWWDAECREKKREMSRARRRFRREQEEGRVAMGWVWSYGERKFKGDVRWRLRLFDSIVKGILFYGVEIWGYREWKEVEAIQEKYLKWILGMERVTPGYIAREELKRNKLRVEMGWRAGRFKEKLEKGKGGEIGMMCMGEKRESERENDRSEWTRESVERGKYLWRGGMSEEAMNECGENKWEILRERDIEVDEQERGEEVRASKSCASYGRVIGVPMYIRMCKRKEGKRLVKIARWRCGNEERGNKYWMDEEERKCRLCARERERMLSI</sequence>
<keyword evidence="4" id="KW-1185">Reference proteome</keyword>
<name>A0A151IN04_9HYME</name>
<dbReference type="AlphaFoldDB" id="A0A151IN04"/>
<dbReference type="SUPFAM" id="SSF56219">
    <property type="entry name" value="DNase I-like"/>
    <property type="match status" value="1"/>
</dbReference>
<protein>
    <recommendedName>
        <fullName evidence="2">Endonuclease/exonuclease/phosphatase domain-containing protein</fullName>
    </recommendedName>
</protein>
<dbReference type="Proteomes" id="UP000078542">
    <property type="component" value="Unassembled WGS sequence"/>
</dbReference>
<evidence type="ECO:0000313" key="4">
    <source>
        <dbReference type="Proteomes" id="UP000078542"/>
    </source>
</evidence>
<feature type="compositionally biased region" description="Basic and acidic residues" evidence="1">
    <location>
        <begin position="135"/>
        <end position="154"/>
    </location>
</feature>
<dbReference type="EMBL" id="KQ976999">
    <property type="protein sequence ID" value="KYN06566.1"/>
    <property type="molecule type" value="Genomic_DNA"/>
</dbReference>
<reference evidence="3 4" key="1">
    <citation type="submission" date="2016-03" db="EMBL/GenBank/DDBJ databases">
        <title>Cyphomyrmex costatus WGS genome.</title>
        <authorList>
            <person name="Nygaard S."/>
            <person name="Hu H."/>
            <person name="Boomsma J."/>
            <person name="Zhang G."/>
        </authorList>
    </citation>
    <scope>NUCLEOTIDE SEQUENCE [LARGE SCALE GENOMIC DNA]</scope>
    <source>
        <strain evidence="3">MS0001</strain>
        <tissue evidence="3">Whole body</tissue>
    </source>
</reference>
<dbReference type="InterPro" id="IPR005135">
    <property type="entry name" value="Endo/exonuclease/phosphatase"/>
</dbReference>
<organism evidence="3 4">
    <name type="scientific">Cyphomyrmex costatus</name>
    <dbReference type="NCBI Taxonomy" id="456900"/>
    <lineage>
        <taxon>Eukaryota</taxon>
        <taxon>Metazoa</taxon>
        <taxon>Ecdysozoa</taxon>
        <taxon>Arthropoda</taxon>
        <taxon>Hexapoda</taxon>
        <taxon>Insecta</taxon>
        <taxon>Pterygota</taxon>
        <taxon>Neoptera</taxon>
        <taxon>Endopterygota</taxon>
        <taxon>Hymenoptera</taxon>
        <taxon>Apocrita</taxon>
        <taxon>Aculeata</taxon>
        <taxon>Formicoidea</taxon>
        <taxon>Formicidae</taxon>
        <taxon>Myrmicinae</taxon>
        <taxon>Cyphomyrmex</taxon>
    </lineage>
</organism>
<feature type="domain" description="Endonuclease/exonuclease/phosphatase" evidence="2">
    <location>
        <begin position="163"/>
        <end position="309"/>
    </location>
</feature>
<dbReference type="InterPro" id="IPR036691">
    <property type="entry name" value="Endo/exonu/phosph_ase_sf"/>
</dbReference>
<evidence type="ECO:0000313" key="3">
    <source>
        <dbReference type="EMBL" id="KYN06566.1"/>
    </source>
</evidence>
<proteinExistence type="predicted"/>
<dbReference type="Pfam" id="PF03372">
    <property type="entry name" value="Exo_endo_phos"/>
    <property type="match status" value="1"/>
</dbReference>
<dbReference type="Gene3D" id="3.60.10.10">
    <property type="entry name" value="Endonuclease/exonuclease/phosphatase"/>
    <property type="match status" value="1"/>
</dbReference>